<dbReference type="WBParaSite" id="nRc.2.0.1.t11598-RA">
    <property type="protein sequence ID" value="nRc.2.0.1.t11598-RA"/>
    <property type="gene ID" value="nRc.2.0.1.g11598"/>
</dbReference>
<name>A0A915ICT7_ROMCU</name>
<proteinExistence type="predicted"/>
<protein>
    <submittedName>
        <fullName evidence="3">Uncharacterized protein</fullName>
    </submittedName>
</protein>
<evidence type="ECO:0000256" key="1">
    <source>
        <dbReference type="SAM" id="MobiDB-lite"/>
    </source>
</evidence>
<feature type="region of interest" description="Disordered" evidence="1">
    <location>
        <begin position="42"/>
        <end position="61"/>
    </location>
</feature>
<accession>A0A915ICT7</accession>
<sequence>MSEQFADESLAFLYKAAASRGPGKRQVRVVSREKLLANFESLGAASDDEEDDEDFKPGIKA</sequence>
<keyword evidence="2" id="KW-1185">Reference proteome</keyword>
<dbReference type="AlphaFoldDB" id="A0A915ICT7"/>
<reference evidence="3" key="1">
    <citation type="submission" date="2022-11" db="UniProtKB">
        <authorList>
            <consortium name="WormBaseParasite"/>
        </authorList>
    </citation>
    <scope>IDENTIFICATION</scope>
</reference>
<dbReference type="Proteomes" id="UP000887565">
    <property type="component" value="Unplaced"/>
</dbReference>
<organism evidence="2 3">
    <name type="scientific">Romanomermis culicivorax</name>
    <name type="common">Nematode worm</name>
    <dbReference type="NCBI Taxonomy" id="13658"/>
    <lineage>
        <taxon>Eukaryota</taxon>
        <taxon>Metazoa</taxon>
        <taxon>Ecdysozoa</taxon>
        <taxon>Nematoda</taxon>
        <taxon>Enoplea</taxon>
        <taxon>Dorylaimia</taxon>
        <taxon>Mermithida</taxon>
        <taxon>Mermithoidea</taxon>
        <taxon>Mermithidae</taxon>
        <taxon>Romanomermis</taxon>
    </lineage>
</organism>
<evidence type="ECO:0000313" key="2">
    <source>
        <dbReference type="Proteomes" id="UP000887565"/>
    </source>
</evidence>
<evidence type="ECO:0000313" key="3">
    <source>
        <dbReference type="WBParaSite" id="nRc.2.0.1.t11598-RA"/>
    </source>
</evidence>